<dbReference type="SMART" id="SM00220">
    <property type="entry name" value="S_TKc"/>
    <property type="match status" value="1"/>
</dbReference>
<dbReference type="EMBL" id="JAXIVS010000016">
    <property type="protein sequence ID" value="MDY7231781.1"/>
    <property type="molecule type" value="Genomic_DNA"/>
</dbReference>
<feature type="region of interest" description="Disordered" evidence="5">
    <location>
        <begin position="336"/>
        <end position="368"/>
    </location>
</feature>
<evidence type="ECO:0000256" key="3">
    <source>
        <dbReference type="ARBA" id="ARBA00022777"/>
    </source>
</evidence>
<organism evidence="7 8">
    <name type="scientific">Hyalangium rubrum</name>
    <dbReference type="NCBI Taxonomy" id="3103134"/>
    <lineage>
        <taxon>Bacteria</taxon>
        <taxon>Pseudomonadati</taxon>
        <taxon>Myxococcota</taxon>
        <taxon>Myxococcia</taxon>
        <taxon>Myxococcales</taxon>
        <taxon>Cystobacterineae</taxon>
        <taxon>Archangiaceae</taxon>
        <taxon>Hyalangium</taxon>
    </lineage>
</organism>
<dbReference type="Proteomes" id="UP001291309">
    <property type="component" value="Unassembled WGS sequence"/>
</dbReference>
<dbReference type="CDD" id="cd14014">
    <property type="entry name" value="STKc_PknB_like"/>
    <property type="match status" value="1"/>
</dbReference>
<accession>A0ABU5HEV5</accession>
<protein>
    <submittedName>
        <fullName evidence="7">Serine/threonine-protein kinase</fullName>
        <ecNumber evidence="7">2.7.11.1</ecNumber>
    </submittedName>
</protein>
<dbReference type="PANTHER" id="PTHR43289:SF6">
    <property type="entry name" value="SERINE_THREONINE-PROTEIN KINASE NEKL-3"/>
    <property type="match status" value="1"/>
</dbReference>
<keyword evidence="2" id="KW-0547">Nucleotide-binding</keyword>
<dbReference type="Gene3D" id="3.30.200.20">
    <property type="entry name" value="Phosphorylase Kinase, domain 1"/>
    <property type="match status" value="1"/>
</dbReference>
<dbReference type="SUPFAM" id="SSF56112">
    <property type="entry name" value="Protein kinase-like (PK-like)"/>
    <property type="match status" value="1"/>
</dbReference>
<evidence type="ECO:0000256" key="4">
    <source>
        <dbReference type="ARBA" id="ARBA00022840"/>
    </source>
</evidence>
<dbReference type="RefSeq" id="WP_321550497.1">
    <property type="nucleotide sequence ID" value="NZ_JAXIVS010000016.1"/>
</dbReference>
<keyword evidence="1 7" id="KW-0808">Transferase</keyword>
<gene>
    <name evidence="7" type="ORF">SYV04_35670</name>
</gene>
<sequence length="521" mass="57168">MRGREPSQLMAGTRMGDWRVLALHESGTFGVVYLAVRVGEEAAGPCALKLARSRADARLAREVELLARVHHPHVPRLRGHGDWHGFPYVVMEWVAGVDLYRWARLGNPSRQQVTRLLAKLAGALSAVHEVGGQHRDMKGANVLVRLADGEPMLMDFGAGTWTGAAPLTVGGPPGTPLYYSPERLRAHLSLLPPDAPSGAGPADDVYGLGVTAFRLLTDRYPFLDLDEAERTQARLRGLLPLAPHELNPGVPQELSALVLRMMAPRPEERPSAHEVARSLEAMVQAPEETWEDLLFAWETESTLQMPGRRHQSRVAYELLLAEARVGEVARQVAAEVERAHAEQRTPIPLEAEQPPPRQTSTPERREAPVQLPIEHKPGATPPRRAWARLSWLAVAGCALLAVHAWWPEHRTSFGEFAEEGQQTQDDGKEDGGAVGLGDATLSTPASVAAHERARRDIALELPKKPLPGQRRPPCKKPTVEIHGGCWGPIDEAPPCGDQAYAWKDRCYWPFMGPQPPATSDP</sequence>
<dbReference type="PROSITE" id="PS50011">
    <property type="entry name" value="PROTEIN_KINASE_DOM"/>
    <property type="match status" value="1"/>
</dbReference>
<proteinExistence type="predicted"/>
<comment type="caution">
    <text evidence="7">The sequence shown here is derived from an EMBL/GenBank/DDBJ whole genome shotgun (WGS) entry which is preliminary data.</text>
</comment>
<feature type="domain" description="Protein kinase" evidence="6">
    <location>
        <begin position="18"/>
        <end position="283"/>
    </location>
</feature>
<dbReference type="InterPro" id="IPR011009">
    <property type="entry name" value="Kinase-like_dom_sf"/>
</dbReference>
<dbReference type="GO" id="GO:0004674">
    <property type="term" value="F:protein serine/threonine kinase activity"/>
    <property type="evidence" value="ECO:0007669"/>
    <property type="project" value="UniProtKB-EC"/>
</dbReference>
<dbReference type="Gene3D" id="1.10.510.10">
    <property type="entry name" value="Transferase(Phosphotransferase) domain 1"/>
    <property type="match status" value="1"/>
</dbReference>
<dbReference type="Pfam" id="PF00069">
    <property type="entry name" value="Pkinase"/>
    <property type="match status" value="1"/>
</dbReference>
<evidence type="ECO:0000256" key="2">
    <source>
        <dbReference type="ARBA" id="ARBA00022741"/>
    </source>
</evidence>
<evidence type="ECO:0000313" key="7">
    <source>
        <dbReference type="EMBL" id="MDY7231781.1"/>
    </source>
</evidence>
<evidence type="ECO:0000256" key="1">
    <source>
        <dbReference type="ARBA" id="ARBA00022679"/>
    </source>
</evidence>
<evidence type="ECO:0000256" key="5">
    <source>
        <dbReference type="SAM" id="MobiDB-lite"/>
    </source>
</evidence>
<name>A0ABU5HEV5_9BACT</name>
<evidence type="ECO:0000259" key="6">
    <source>
        <dbReference type="PROSITE" id="PS50011"/>
    </source>
</evidence>
<keyword evidence="3 7" id="KW-0418">Kinase</keyword>
<dbReference type="PANTHER" id="PTHR43289">
    <property type="entry name" value="MITOGEN-ACTIVATED PROTEIN KINASE KINASE KINASE 20-RELATED"/>
    <property type="match status" value="1"/>
</dbReference>
<keyword evidence="4" id="KW-0067">ATP-binding</keyword>
<dbReference type="InterPro" id="IPR000719">
    <property type="entry name" value="Prot_kinase_dom"/>
</dbReference>
<reference evidence="7 8" key="1">
    <citation type="submission" date="2023-12" db="EMBL/GenBank/DDBJ databases">
        <title>the genome sequence of Hyalangium sp. s54d21.</title>
        <authorList>
            <person name="Zhang X."/>
        </authorList>
    </citation>
    <scope>NUCLEOTIDE SEQUENCE [LARGE SCALE GENOMIC DNA]</scope>
    <source>
        <strain evidence="8">s54d21</strain>
    </source>
</reference>
<evidence type="ECO:0000313" key="8">
    <source>
        <dbReference type="Proteomes" id="UP001291309"/>
    </source>
</evidence>
<keyword evidence="8" id="KW-1185">Reference proteome</keyword>
<dbReference type="EC" id="2.7.11.1" evidence="7"/>